<protein>
    <submittedName>
        <fullName evidence="2">Uncharacterized protein</fullName>
    </submittedName>
</protein>
<feature type="region of interest" description="Disordered" evidence="1">
    <location>
        <begin position="62"/>
        <end position="91"/>
    </location>
</feature>
<dbReference type="OrthoDB" id="10325593at2759"/>
<dbReference type="AlphaFoldDB" id="A0A7J6LUE5"/>
<sequence length="317" mass="33408">MPSSFRNPSACRVSHWLYQGSFFVSTLQLVHSGNPVRKSADPPPTTTTQSVVPNHHTTAAATSVSPSAFPSIPTSASPSATTPTIGPSPTAAAAAPVTAAYSRPFEVTSDYPPGCRGGPGPGKNGKSKIMVLPGSCVYIMKGRNSDGVQQESVGFKLGDNRPMSDGALEVQLNSVQGDPDEEPKVSADISGRVQVVFLRPDGTSFLWDLASELNERQKPGKGGKISLTSSVTATSPNILHVASTPFFPVGGDASSELLFFTSPRTAGDQSFIATPFISLKRKGEGWEYQVVLQVRALSDAHKDLFSQNVAITGVLYD</sequence>
<evidence type="ECO:0000313" key="5">
    <source>
        <dbReference type="Proteomes" id="UP000572268"/>
    </source>
</evidence>
<comment type="caution">
    <text evidence="2">The sequence shown here is derived from an EMBL/GenBank/DDBJ whole genome shotgun (WGS) entry which is preliminary data.</text>
</comment>
<evidence type="ECO:0000313" key="2">
    <source>
        <dbReference type="EMBL" id="KAF4662885.1"/>
    </source>
</evidence>
<dbReference type="EMBL" id="JABAHT010000156">
    <property type="protein sequence ID" value="KAF4662885.1"/>
    <property type="molecule type" value="Genomic_DNA"/>
</dbReference>
<reference evidence="4 5" key="1">
    <citation type="submission" date="2020-04" db="EMBL/GenBank/DDBJ databases">
        <title>Perkinsus olseni comparative genomics.</title>
        <authorList>
            <person name="Bogema D.R."/>
        </authorList>
    </citation>
    <scope>NUCLEOTIDE SEQUENCE [LARGE SCALE GENOMIC DNA]</scope>
    <source>
        <strain evidence="2">ATCC PRA-179</strain>
        <strain evidence="3">ATCC PRA-31</strain>
    </source>
</reference>
<organism evidence="2 4">
    <name type="scientific">Perkinsus olseni</name>
    <name type="common">Perkinsus atlanticus</name>
    <dbReference type="NCBI Taxonomy" id="32597"/>
    <lineage>
        <taxon>Eukaryota</taxon>
        <taxon>Sar</taxon>
        <taxon>Alveolata</taxon>
        <taxon>Perkinsozoa</taxon>
        <taxon>Perkinsea</taxon>
        <taxon>Perkinsida</taxon>
        <taxon>Perkinsidae</taxon>
        <taxon>Perkinsus</taxon>
    </lineage>
</organism>
<evidence type="ECO:0000256" key="1">
    <source>
        <dbReference type="SAM" id="MobiDB-lite"/>
    </source>
</evidence>
<proteinExistence type="predicted"/>
<name>A0A7J6LUE5_PEROL</name>
<feature type="region of interest" description="Disordered" evidence="1">
    <location>
        <begin position="108"/>
        <end position="127"/>
    </location>
</feature>
<dbReference type="Proteomes" id="UP000570595">
    <property type="component" value="Unassembled WGS sequence"/>
</dbReference>
<dbReference type="Proteomes" id="UP000572268">
    <property type="component" value="Unassembled WGS sequence"/>
</dbReference>
<accession>A0A7J6LUE5</accession>
<evidence type="ECO:0000313" key="4">
    <source>
        <dbReference type="Proteomes" id="UP000570595"/>
    </source>
</evidence>
<gene>
    <name evidence="3" type="ORF">FOL46_003294</name>
    <name evidence="2" type="ORF">FOZ61_002091</name>
</gene>
<evidence type="ECO:0000313" key="3">
    <source>
        <dbReference type="EMBL" id="KAF4666045.1"/>
    </source>
</evidence>
<dbReference type="EMBL" id="JABANN010000215">
    <property type="protein sequence ID" value="KAF4666045.1"/>
    <property type="molecule type" value="Genomic_DNA"/>
</dbReference>